<dbReference type="InterPro" id="IPR050493">
    <property type="entry name" value="FAD-dep_Monooxygenase_BioMet"/>
</dbReference>
<dbReference type="InterPro" id="IPR002938">
    <property type="entry name" value="FAD-bd"/>
</dbReference>
<dbReference type="PANTHER" id="PTHR13789">
    <property type="entry name" value="MONOOXYGENASE"/>
    <property type="match status" value="1"/>
</dbReference>
<dbReference type="Pfam" id="PF01494">
    <property type="entry name" value="FAD_binding_3"/>
    <property type="match status" value="1"/>
</dbReference>
<evidence type="ECO:0000256" key="5">
    <source>
        <dbReference type="ARBA" id="ARBA00023033"/>
    </source>
</evidence>
<evidence type="ECO:0000256" key="1">
    <source>
        <dbReference type="ARBA" id="ARBA00007992"/>
    </source>
</evidence>
<protein>
    <submittedName>
        <fullName evidence="7">FAD-binding-3 domain-containing protein</fullName>
    </submittedName>
</protein>
<feature type="domain" description="FAD-binding" evidence="6">
    <location>
        <begin position="11"/>
        <end position="383"/>
    </location>
</feature>
<dbReference type="EMBL" id="JACAZI010000013">
    <property type="protein sequence ID" value="KAF7345825.1"/>
    <property type="molecule type" value="Genomic_DNA"/>
</dbReference>
<dbReference type="GO" id="GO:0004497">
    <property type="term" value="F:monooxygenase activity"/>
    <property type="evidence" value="ECO:0007669"/>
    <property type="project" value="UniProtKB-KW"/>
</dbReference>
<comment type="similarity">
    <text evidence="1">Belongs to the paxM FAD-dependent monooxygenase family.</text>
</comment>
<dbReference type="PRINTS" id="PR00420">
    <property type="entry name" value="RNGMNOXGNASE"/>
</dbReference>
<keyword evidence="3" id="KW-0274">FAD</keyword>
<dbReference type="AlphaFoldDB" id="A0A8H6XPY3"/>
<reference evidence="7" key="1">
    <citation type="submission" date="2020-05" db="EMBL/GenBank/DDBJ databases">
        <title>Mycena genomes resolve the evolution of fungal bioluminescence.</title>
        <authorList>
            <person name="Tsai I.J."/>
        </authorList>
    </citation>
    <scope>NUCLEOTIDE SEQUENCE</scope>
    <source>
        <strain evidence="7">CCC161011</strain>
    </source>
</reference>
<dbReference type="SUPFAM" id="SSF51905">
    <property type="entry name" value="FAD/NAD(P)-binding domain"/>
    <property type="match status" value="1"/>
</dbReference>
<dbReference type="PANTHER" id="PTHR13789:SF309">
    <property type="entry name" value="PUTATIVE (AFU_ORTHOLOGUE AFUA_6G14510)-RELATED"/>
    <property type="match status" value="1"/>
</dbReference>
<evidence type="ECO:0000313" key="7">
    <source>
        <dbReference type="EMBL" id="KAF7345825.1"/>
    </source>
</evidence>
<dbReference type="GO" id="GO:0071949">
    <property type="term" value="F:FAD binding"/>
    <property type="evidence" value="ECO:0007669"/>
    <property type="project" value="InterPro"/>
</dbReference>
<keyword evidence="8" id="KW-1185">Reference proteome</keyword>
<evidence type="ECO:0000256" key="4">
    <source>
        <dbReference type="ARBA" id="ARBA00023002"/>
    </source>
</evidence>
<dbReference type="OrthoDB" id="420606at2759"/>
<gene>
    <name evidence="7" type="ORF">MVEN_01604000</name>
</gene>
<accession>A0A8H6XPY3</accession>
<dbReference type="Gene3D" id="3.50.50.60">
    <property type="entry name" value="FAD/NAD(P)-binding domain"/>
    <property type="match status" value="1"/>
</dbReference>
<keyword evidence="5" id="KW-0503">Monooxygenase</keyword>
<evidence type="ECO:0000256" key="3">
    <source>
        <dbReference type="ARBA" id="ARBA00022827"/>
    </source>
</evidence>
<dbReference type="Proteomes" id="UP000620124">
    <property type="component" value="Unassembled WGS sequence"/>
</dbReference>
<organism evidence="7 8">
    <name type="scientific">Mycena venus</name>
    <dbReference type="NCBI Taxonomy" id="2733690"/>
    <lineage>
        <taxon>Eukaryota</taxon>
        <taxon>Fungi</taxon>
        <taxon>Dikarya</taxon>
        <taxon>Basidiomycota</taxon>
        <taxon>Agaricomycotina</taxon>
        <taxon>Agaricomycetes</taxon>
        <taxon>Agaricomycetidae</taxon>
        <taxon>Agaricales</taxon>
        <taxon>Marasmiineae</taxon>
        <taxon>Mycenaceae</taxon>
        <taxon>Mycena</taxon>
    </lineage>
</organism>
<name>A0A8H6XPY3_9AGAR</name>
<keyword evidence="2" id="KW-0285">Flavoprotein</keyword>
<comment type="caution">
    <text evidence="7">The sequence shown here is derived from an EMBL/GenBank/DDBJ whole genome shotgun (WGS) entry which is preliminary data.</text>
</comment>
<evidence type="ECO:0000259" key="6">
    <source>
        <dbReference type="Pfam" id="PF01494"/>
    </source>
</evidence>
<evidence type="ECO:0000313" key="8">
    <source>
        <dbReference type="Proteomes" id="UP000620124"/>
    </source>
</evidence>
<keyword evidence="4" id="KW-0560">Oxidoreductase</keyword>
<dbReference type="InterPro" id="IPR036188">
    <property type="entry name" value="FAD/NAD-bd_sf"/>
</dbReference>
<sequence length="496" mass="53842">MSDLDSGLKFIIVGASVSGLSSAIALKSAGHSVLVLEKDAQLGGIGSIPNGFGCARIPPNGCKILLDWGLEAEVKANSAPVSGFAAYKYAEGQGSSPDHLGVNRYDPEMLSEARGGYVQFLHRDLIRILHDLALKPSHHLEEIEQGSGPQVFVLFGAEVVNVDCKACSVTLRSGEIHTGDAIIGADGANGIVRRTLLKEEDASLESDTLTGIAAYSAIVPNALVFENDLALFCSYLGCTVWAGPNRGLTTFNVGKDNDISLLLYTPDNSQDGTWTENAEKKITDVLGSCDEHIRKIAALAGPSTCLQIKQPCELESWISESGRVLVLGDAAHPFPPGSAQNYAVALEDGTFIGKIFSHTRNSQRVPEFLRAFQEHRELRCTRIRQMEREYIYYITLPDGEMQVGRDTSMRARHAAGQNVFDGDLQQMQEDIRMVFGYEAPDDADEWWMSWGRYRDVSEASPGPCDAVFSVIFSSSTARVDDEVAGLETESGDDGIR</sequence>
<proteinExistence type="inferred from homology"/>
<evidence type="ECO:0000256" key="2">
    <source>
        <dbReference type="ARBA" id="ARBA00022630"/>
    </source>
</evidence>